<accession>F9G2J0</accession>
<comment type="caution">
    <text evidence="2">The sequence shown here is derived from an EMBL/GenBank/DDBJ whole genome shotgun (WGS) entry which is preliminary data.</text>
</comment>
<sequence>MVLLRQFMIRHKPLQIAIVAIFFCILAGFLIRFQTCPFLSIPWKGTEVMALTKAPPLKPLVKPEGVIVSGFVFYGRKSRVSSMRCYLERNLVDNGGWLDEVLWVANTENEGDLHYLDEIIASNPTRYKKIIPEKPLSTYTYYKAWQLLERGKYYVKIDDDILWIDDNAIPNLVARKVGHPEDFVVSGNIINNPPLGFMHFRIGALHPYFPESEQQSYVTNGTDYWKPSRHGFWDGPKNFTLDIEKPPPAWPQHRWLRVQDDAMIYQTPINKLAYEVWGSSYQAWSIAAQMHYSLLENIENNALDLYKFEKPWTMYGDRIRINFMCIYADDILDTDPEHWPKGRGDEDMIVLDLPKTLRRPVVVQGDALAAHFQYKHQGGLGGTDLLKRGIDYYYMVFSLDPVMFIYLFALIKPTSDGPRKWTVSQSEPFTPKVFNWILTSAHIHNKLIE</sequence>
<organism evidence="2">
    <name type="scientific">Fusarium oxysporum (strain Fo5176)</name>
    <name type="common">Fusarium vascular wilt</name>
    <dbReference type="NCBI Taxonomy" id="660025"/>
    <lineage>
        <taxon>Eukaryota</taxon>
        <taxon>Fungi</taxon>
        <taxon>Dikarya</taxon>
        <taxon>Ascomycota</taxon>
        <taxon>Pezizomycotina</taxon>
        <taxon>Sordariomycetes</taxon>
        <taxon>Hypocreomycetidae</taxon>
        <taxon>Hypocreales</taxon>
        <taxon>Nectriaceae</taxon>
        <taxon>Fusarium</taxon>
        <taxon>Fusarium oxysporum species complex</taxon>
    </lineage>
</organism>
<dbReference type="AlphaFoldDB" id="F9G2J0"/>
<evidence type="ECO:0000256" key="1">
    <source>
        <dbReference type="SAM" id="Phobius"/>
    </source>
</evidence>
<dbReference type="EMBL" id="AFQF01003257">
    <property type="protein sequence ID" value="EGU76617.1"/>
    <property type="molecule type" value="Genomic_DNA"/>
</dbReference>
<evidence type="ECO:0000313" key="2">
    <source>
        <dbReference type="EMBL" id="EGU76617.1"/>
    </source>
</evidence>
<name>F9G2J0_FUSOF</name>
<dbReference type="SUPFAM" id="SSF53448">
    <property type="entry name" value="Nucleotide-diphospho-sugar transferases"/>
    <property type="match status" value="1"/>
</dbReference>
<keyword evidence="1" id="KW-0472">Membrane</keyword>
<feature type="transmembrane region" description="Helical" evidence="1">
    <location>
        <begin position="12"/>
        <end position="31"/>
    </location>
</feature>
<dbReference type="OrthoDB" id="5593235at2759"/>
<protein>
    <submittedName>
        <fullName evidence="2">Uncharacterized protein</fullName>
    </submittedName>
</protein>
<feature type="transmembrane region" description="Helical" evidence="1">
    <location>
        <begin position="392"/>
        <end position="411"/>
    </location>
</feature>
<gene>
    <name evidence="2" type="ORF">FOXB_12872</name>
</gene>
<proteinExistence type="predicted"/>
<reference evidence="2" key="1">
    <citation type="journal article" date="2012" name="Mol. Plant Microbe Interact.">
        <title>A highly conserved effector in Fusarium oxysporum is required for full virulence on Arabidopsis.</title>
        <authorList>
            <person name="Thatcher L.F."/>
            <person name="Gardiner D.M."/>
            <person name="Kazan K."/>
            <person name="Manners J."/>
        </authorList>
    </citation>
    <scope>NUCLEOTIDE SEQUENCE [LARGE SCALE GENOMIC DNA]</scope>
    <source>
        <strain evidence="2">Fo5176</strain>
    </source>
</reference>
<keyword evidence="1" id="KW-1133">Transmembrane helix</keyword>
<dbReference type="InterPro" id="IPR029044">
    <property type="entry name" value="Nucleotide-diphossugar_trans"/>
</dbReference>
<keyword evidence="1" id="KW-0812">Transmembrane</keyword>